<dbReference type="PANTHER" id="PTHR28643:SF1">
    <property type="entry name" value="SWI5-DEPENDENT RECOMBINATION DNA REPAIR PROTEIN 1 HOMOLOG"/>
    <property type="match status" value="1"/>
</dbReference>
<organism evidence="1 2">
    <name type="scientific">Entamoeba invadens IP1</name>
    <dbReference type="NCBI Taxonomy" id="370355"/>
    <lineage>
        <taxon>Eukaryota</taxon>
        <taxon>Amoebozoa</taxon>
        <taxon>Evosea</taxon>
        <taxon>Archamoebae</taxon>
        <taxon>Mastigamoebida</taxon>
        <taxon>Entamoebidae</taxon>
        <taxon>Entamoeba</taxon>
    </lineage>
</organism>
<proteinExistence type="predicted"/>
<accession>A0A0A1U7Z4</accession>
<evidence type="ECO:0000313" key="1">
    <source>
        <dbReference type="EMBL" id="ELP88083.1"/>
    </source>
</evidence>
<sequence length="213" mass="24103">MGEDSLSMKLLETIQEGDASFYDIKTLQNMNNISSTRVGEMRKSISILEECGVVKQIAQNTEDVYYLLGKKDNTQQSKTPSKTPSKKHRLRVSITQSSKYKLNEKTTVDDLPSQFPELQALYVELQCKVKKTKEKMLNAEKKARAATSCEGKNLNKLTKKWKELSRDILTTIKNNGACKKADGTAFTLEELMNSFDIQPALLGYDKENDDFVD</sequence>
<dbReference type="VEuPathDB" id="AmoebaDB:EIN_222260"/>
<dbReference type="GO" id="GO:0003713">
    <property type="term" value="F:transcription coactivator activity"/>
    <property type="evidence" value="ECO:0007669"/>
    <property type="project" value="InterPro"/>
</dbReference>
<dbReference type="InterPro" id="IPR042429">
    <property type="entry name" value="SFR1"/>
</dbReference>
<dbReference type="Proteomes" id="UP000014680">
    <property type="component" value="Unassembled WGS sequence"/>
</dbReference>
<name>A0A0A1U7Z4_ENTIV</name>
<dbReference type="EMBL" id="KB206756">
    <property type="protein sequence ID" value="ELP88083.1"/>
    <property type="molecule type" value="Genomic_DNA"/>
</dbReference>
<dbReference type="Gene3D" id="6.10.140.1020">
    <property type="match status" value="1"/>
</dbReference>
<dbReference type="RefSeq" id="XP_004254854.1">
    <property type="nucleotide sequence ID" value="XM_004254806.1"/>
</dbReference>
<dbReference type="PANTHER" id="PTHR28643">
    <property type="entry name" value="SWI5-DEPENDENT RECOMBINATION DNA REPAIR PROTEIN 1 HOMOLOG"/>
    <property type="match status" value="1"/>
</dbReference>
<dbReference type="KEGG" id="eiv:EIN_222260"/>
<dbReference type="OMA" id="HNELCRN"/>
<dbReference type="GeneID" id="14887073"/>
<dbReference type="GO" id="GO:0000724">
    <property type="term" value="P:double-strand break repair via homologous recombination"/>
    <property type="evidence" value="ECO:0007669"/>
    <property type="project" value="InterPro"/>
</dbReference>
<evidence type="ECO:0008006" key="3">
    <source>
        <dbReference type="Google" id="ProtNLM"/>
    </source>
</evidence>
<gene>
    <name evidence="1" type="ORF">EIN_222260</name>
</gene>
<keyword evidence="2" id="KW-1185">Reference proteome</keyword>
<dbReference type="GO" id="GO:0032798">
    <property type="term" value="C:Swi5-Sfr1 complex"/>
    <property type="evidence" value="ECO:0007669"/>
    <property type="project" value="InterPro"/>
</dbReference>
<dbReference type="AlphaFoldDB" id="A0A0A1U7Z4"/>
<protein>
    <recommendedName>
        <fullName evidence="3">Meiosis protein 5 homolog</fullName>
    </recommendedName>
</protein>
<reference evidence="1 2" key="1">
    <citation type="submission" date="2012-10" db="EMBL/GenBank/DDBJ databases">
        <authorList>
            <person name="Zafar N."/>
            <person name="Inman J."/>
            <person name="Hall N."/>
            <person name="Lorenzi H."/>
            <person name="Caler E."/>
        </authorList>
    </citation>
    <scope>NUCLEOTIDE SEQUENCE [LARGE SCALE GENOMIC DNA]</scope>
    <source>
        <strain evidence="1 2">IP1</strain>
    </source>
</reference>
<evidence type="ECO:0000313" key="2">
    <source>
        <dbReference type="Proteomes" id="UP000014680"/>
    </source>
</evidence>